<keyword evidence="3" id="KW-1185">Reference proteome</keyword>
<keyword evidence="1" id="KW-0732">Signal</keyword>
<evidence type="ECO:0000313" key="3">
    <source>
        <dbReference type="Proteomes" id="UP000527355"/>
    </source>
</evidence>
<sequence>MSLRLSVSLSVCLSPFCSLPPTLFTASFSAAPSSVHSLSSHLSLCPLVTKMPTGWLPGVGSSIRQAVTWADTPSPPPNPHPPPSRCSLAQATFSRLWVSSHGLPHPCPAHSLLPPPCPPLDLPQPLGVGEGGPLFHSVPASPSLSPVSTPAPAYTGSLLSPLPPAALPAFPPPEAWPLLTPPLLPALLPLPCPPHSSLLCPLPFSLPHLLLALSSFSPHILSLLFPSCFLASSSCSAPALSLLQSHVSPTPLPLVTSLSCSPSRSFSPFLLPLILSSLSPSPPLWPKLSLLPVSSFSHFCLLSHPPSLPAPLSAPSSPLLSAPISSFSPRPVPCTFSPCLPPPFSLPSLFSPPSLFL</sequence>
<reference evidence="2 3" key="1">
    <citation type="journal article" date="2020" name="Nature">
        <title>Six reference-quality genomes reveal evolution of bat adaptations.</title>
        <authorList>
            <person name="Jebb D."/>
            <person name="Huang Z."/>
            <person name="Pippel M."/>
            <person name="Hughes G.M."/>
            <person name="Lavrichenko K."/>
            <person name="Devanna P."/>
            <person name="Winkler S."/>
            <person name="Jermiin L.S."/>
            <person name="Skirmuntt E.C."/>
            <person name="Katzourakis A."/>
            <person name="Burkitt-Gray L."/>
            <person name="Ray D.A."/>
            <person name="Sullivan K.A.M."/>
            <person name="Roscito J.G."/>
            <person name="Kirilenko B.M."/>
            <person name="Davalos L.M."/>
            <person name="Corthals A.P."/>
            <person name="Power M.L."/>
            <person name="Jones G."/>
            <person name="Ransome R.D."/>
            <person name="Dechmann D.K.N."/>
            <person name="Locatelli A.G."/>
            <person name="Puechmaille S.J."/>
            <person name="Fedrigo O."/>
            <person name="Jarvis E.D."/>
            <person name="Hiller M."/>
            <person name="Vernes S.C."/>
            <person name="Myers E.W."/>
            <person name="Teeling E.C."/>
        </authorList>
    </citation>
    <scope>NUCLEOTIDE SEQUENCE [LARGE SCALE GENOMIC DNA]</scope>
    <source>
        <strain evidence="2">MMyoMyo1</strain>
        <tissue evidence="2">Flight muscle</tissue>
    </source>
</reference>
<evidence type="ECO:0000256" key="1">
    <source>
        <dbReference type="SAM" id="SignalP"/>
    </source>
</evidence>
<evidence type="ECO:0000313" key="2">
    <source>
        <dbReference type="EMBL" id="KAF6268653.1"/>
    </source>
</evidence>
<accession>A0A7J7QXZ5</accession>
<gene>
    <name evidence="2" type="ORF">mMyoMyo1_011270</name>
</gene>
<organism evidence="2 3">
    <name type="scientific">Myotis myotis</name>
    <name type="common">Greater mouse-eared bat</name>
    <name type="synonym">Vespertilio myotis</name>
    <dbReference type="NCBI Taxonomy" id="51298"/>
    <lineage>
        <taxon>Eukaryota</taxon>
        <taxon>Metazoa</taxon>
        <taxon>Chordata</taxon>
        <taxon>Craniata</taxon>
        <taxon>Vertebrata</taxon>
        <taxon>Euteleostomi</taxon>
        <taxon>Mammalia</taxon>
        <taxon>Eutheria</taxon>
        <taxon>Laurasiatheria</taxon>
        <taxon>Chiroptera</taxon>
        <taxon>Yangochiroptera</taxon>
        <taxon>Vespertilionidae</taxon>
        <taxon>Myotis</taxon>
    </lineage>
</organism>
<protein>
    <submittedName>
        <fullName evidence="2">Uncharacterized protein</fullName>
    </submittedName>
</protein>
<feature type="chain" id="PRO_5029784276" evidence="1">
    <location>
        <begin position="19"/>
        <end position="357"/>
    </location>
</feature>
<comment type="caution">
    <text evidence="2">The sequence shown here is derived from an EMBL/GenBank/DDBJ whole genome shotgun (WGS) entry which is preliminary data.</text>
</comment>
<dbReference type="EMBL" id="JABWUV010000045">
    <property type="protein sequence ID" value="KAF6268653.1"/>
    <property type="molecule type" value="Genomic_DNA"/>
</dbReference>
<name>A0A7J7QXZ5_MYOMY</name>
<proteinExistence type="predicted"/>
<feature type="signal peptide" evidence="1">
    <location>
        <begin position="1"/>
        <end position="18"/>
    </location>
</feature>
<dbReference type="AlphaFoldDB" id="A0A7J7QXZ5"/>
<dbReference type="Proteomes" id="UP000527355">
    <property type="component" value="Unassembled WGS sequence"/>
</dbReference>